<evidence type="ECO:0000313" key="6">
    <source>
        <dbReference type="Proteomes" id="UP000027138"/>
    </source>
</evidence>
<dbReference type="AlphaFoldDB" id="A0A067L8E9"/>
<dbReference type="PANTHER" id="PTHR31250">
    <property type="entry name" value="IQ DOMAIN-CONTAINING PROTEIN IQM3"/>
    <property type="match status" value="1"/>
</dbReference>
<keyword evidence="3" id="KW-0963">Cytoplasm</keyword>
<protein>
    <recommendedName>
        <fullName evidence="7">Calmodulin-binding family protein</fullName>
    </recommendedName>
</protein>
<evidence type="ECO:0000256" key="3">
    <source>
        <dbReference type="ARBA" id="ARBA00022490"/>
    </source>
</evidence>
<dbReference type="GO" id="GO:0005737">
    <property type="term" value="C:cytoplasm"/>
    <property type="evidence" value="ECO:0007669"/>
    <property type="project" value="UniProtKB-SubCell"/>
</dbReference>
<comment type="subcellular location">
    <subcellularLocation>
        <location evidence="2">Cytoplasm</location>
    </subcellularLocation>
    <subcellularLocation>
        <location evidence="1">Nucleus</location>
    </subcellularLocation>
</comment>
<dbReference type="Proteomes" id="UP000027138">
    <property type="component" value="Unassembled WGS sequence"/>
</dbReference>
<dbReference type="OrthoDB" id="7344096at2759"/>
<accession>A0A067L8E9</accession>
<evidence type="ECO:0000256" key="1">
    <source>
        <dbReference type="ARBA" id="ARBA00004123"/>
    </source>
</evidence>
<dbReference type="GO" id="GO:0005634">
    <property type="term" value="C:nucleus"/>
    <property type="evidence" value="ECO:0007669"/>
    <property type="project" value="UniProtKB-SubCell"/>
</dbReference>
<name>A0A067L8E9_JATCU</name>
<keyword evidence="6" id="KW-1185">Reference proteome</keyword>
<evidence type="ECO:0000256" key="4">
    <source>
        <dbReference type="ARBA" id="ARBA00023242"/>
    </source>
</evidence>
<sequence length="465" mass="52740">MVAARSIHHFKSKDGDIMVRNISFKKRESNNVDESGDLDDDLLIQESMHFNKKKKFSSKNLNLVIKGKKCDSINKVDYSPRPDSEIDGAATKLQKAYKSYRTRRNLADCAVVVEELWWKALDFASLRRSSISFFESDRSETAVSRWARASNKAAKIDPRHRYGHNLHFYYNVWFASESSQPFFYWLDVGEGKEVNLESCPRAQLQRQCIKYLCPKERKAYEVIVKDGKLVYRQGERAVETEEGTKWIFVLSASRTMYVGKKEKGLFQHSSFLAGGAAIAAGRLVAHDGVLEAIWSYSGHYRPTEENFSEFITFLQEQNIDLTNVQKCPVDDDIPPFKSTDEEADFNCMRETQKIASTINDIEDVGKIKEENKEASRVFKVHKSLSCKWSTGAGPRIGCVREYPTELQLQALEHVNLSPRVLLMPGSFASSGPIPSPRPSPKIHLSPGLTCMGLPSPRLHIPNTTN</sequence>
<keyword evidence="4" id="KW-0539">Nucleus</keyword>
<organism evidence="5 6">
    <name type="scientific">Jatropha curcas</name>
    <name type="common">Barbados nut</name>
    <dbReference type="NCBI Taxonomy" id="180498"/>
    <lineage>
        <taxon>Eukaryota</taxon>
        <taxon>Viridiplantae</taxon>
        <taxon>Streptophyta</taxon>
        <taxon>Embryophyta</taxon>
        <taxon>Tracheophyta</taxon>
        <taxon>Spermatophyta</taxon>
        <taxon>Magnoliopsida</taxon>
        <taxon>eudicotyledons</taxon>
        <taxon>Gunneridae</taxon>
        <taxon>Pentapetalae</taxon>
        <taxon>rosids</taxon>
        <taxon>fabids</taxon>
        <taxon>Malpighiales</taxon>
        <taxon>Euphorbiaceae</taxon>
        <taxon>Crotonoideae</taxon>
        <taxon>Jatropheae</taxon>
        <taxon>Jatropha</taxon>
    </lineage>
</organism>
<dbReference type="InterPro" id="IPR044159">
    <property type="entry name" value="IQM"/>
</dbReference>
<dbReference type="EMBL" id="KK914327">
    <property type="protein sequence ID" value="KDP40750.1"/>
    <property type="molecule type" value="Genomic_DNA"/>
</dbReference>
<evidence type="ECO:0000256" key="2">
    <source>
        <dbReference type="ARBA" id="ARBA00004496"/>
    </source>
</evidence>
<evidence type="ECO:0000313" key="5">
    <source>
        <dbReference type="EMBL" id="KDP40750.1"/>
    </source>
</evidence>
<gene>
    <name evidence="5" type="ORF">JCGZ_24749</name>
</gene>
<evidence type="ECO:0008006" key="7">
    <source>
        <dbReference type="Google" id="ProtNLM"/>
    </source>
</evidence>
<proteinExistence type="predicted"/>
<reference evidence="5 6" key="1">
    <citation type="journal article" date="2014" name="PLoS ONE">
        <title>Global Analysis of Gene Expression Profiles in Physic Nut (Jatropha curcas L.) Seedlings Exposed to Salt Stress.</title>
        <authorList>
            <person name="Zhang L."/>
            <person name="Zhang C."/>
            <person name="Wu P."/>
            <person name="Chen Y."/>
            <person name="Li M."/>
            <person name="Jiang H."/>
            <person name="Wu G."/>
        </authorList>
    </citation>
    <scope>NUCLEOTIDE SEQUENCE [LARGE SCALE GENOMIC DNA]</scope>
    <source>
        <strain evidence="6">cv. GZQX0401</strain>
        <tissue evidence="5">Young leaves</tissue>
    </source>
</reference>
<dbReference type="PANTHER" id="PTHR31250:SF49">
    <property type="entry name" value="CALMODULIN-BINDING FAMILY PROTEIN"/>
    <property type="match status" value="1"/>
</dbReference>